<evidence type="ECO:0000313" key="1">
    <source>
        <dbReference type="EMBL" id="KAE8682143.1"/>
    </source>
</evidence>
<gene>
    <name evidence="1" type="ORF">F3Y22_tig00111273pilonHSYRG00093</name>
</gene>
<dbReference type="EMBL" id="VEPZ02001289">
    <property type="protein sequence ID" value="KAE8682143.1"/>
    <property type="molecule type" value="Genomic_DNA"/>
</dbReference>
<protein>
    <submittedName>
        <fullName evidence="1">Uncharacterized protein</fullName>
    </submittedName>
</protein>
<evidence type="ECO:0000313" key="2">
    <source>
        <dbReference type="Proteomes" id="UP000436088"/>
    </source>
</evidence>
<name>A0A6A2YRZ4_HIBSY</name>
<keyword evidence="2" id="KW-1185">Reference proteome</keyword>
<organism evidence="1 2">
    <name type="scientific">Hibiscus syriacus</name>
    <name type="common">Rose of Sharon</name>
    <dbReference type="NCBI Taxonomy" id="106335"/>
    <lineage>
        <taxon>Eukaryota</taxon>
        <taxon>Viridiplantae</taxon>
        <taxon>Streptophyta</taxon>
        <taxon>Embryophyta</taxon>
        <taxon>Tracheophyta</taxon>
        <taxon>Spermatophyta</taxon>
        <taxon>Magnoliopsida</taxon>
        <taxon>eudicotyledons</taxon>
        <taxon>Gunneridae</taxon>
        <taxon>Pentapetalae</taxon>
        <taxon>rosids</taxon>
        <taxon>malvids</taxon>
        <taxon>Malvales</taxon>
        <taxon>Malvaceae</taxon>
        <taxon>Malvoideae</taxon>
        <taxon>Hibiscus</taxon>
    </lineage>
</organism>
<proteinExistence type="predicted"/>
<dbReference type="Proteomes" id="UP000436088">
    <property type="component" value="Unassembled WGS sequence"/>
</dbReference>
<accession>A0A6A2YRZ4</accession>
<reference evidence="1" key="1">
    <citation type="submission" date="2019-09" db="EMBL/GenBank/DDBJ databases">
        <title>Draft genome information of white flower Hibiscus syriacus.</title>
        <authorList>
            <person name="Kim Y.-M."/>
        </authorList>
    </citation>
    <scope>NUCLEOTIDE SEQUENCE [LARGE SCALE GENOMIC DNA]</scope>
    <source>
        <strain evidence="1">YM2019G1</strain>
    </source>
</reference>
<dbReference type="AlphaFoldDB" id="A0A6A2YRZ4"/>
<comment type="caution">
    <text evidence="1">The sequence shown here is derived from an EMBL/GenBank/DDBJ whole genome shotgun (WGS) entry which is preliminary data.</text>
</comment>
<sequence length="143" mass="15479">MQESPSYGCNACSYGCNACSYGCMNLPAPAIRSLVAETPWQPTYHAVTPWQPTPFDVHGPCTVPTSHAQLPHASHNSPMHAPILFDCMATYTCSFAKHHTGRSDAMATSKVARMPWRPPSSPGCHCRIHPISAINLGCALSRE</sequence>